<name>A0ABD1G5H5_SALDI</name>
<evidence type="ECO:0000256" key="6">
    <source>
        <dbReference type="SAM" id="MobiDB-lite"/>
    </source>
</evidence>
<keyword evidence="3 5" id="KW-0195">Cyclin</keyword>
<sequence length="332" mass="37143">MSLSSCSDCFSDLLCGEASSNIISSGGGDYSPEYSSNFDSYPSDAVESIAGLLEDERDLAGISRCRAVDQPIDASVRAEFVSWILKVQRYYGFQSLTAYLSVSYFDRFVCCHKLPKMSGWPLQLLSVACLSLAAKMEEPLVPSLLDLQVEDPKFSFEPRTIQRMELLVLSVLDWRLRSISPFCYLPFFALKIDPSGTYTDFLATRAKEIIFSTIQETSFLGCRPSCIAVATMLCAANDLPLFSLITAQQAESWCDGLHKDEIMSCHQLIRQDVFKIRPEKVFPQLRVKHRASIDSTNSLLSSPSPSFKRKGDGIDENGKTLIKRAKYEDLHN</sequence>
<evidence type="ECO:0000256" key="5">
    <source>
        <dbReference type="RuleBase" id="RU000383"/>
    </source>
</evidence>
<dbReference type="SMART" id="SM00385">
    <property type="entry name" value="CYCLIN"/>
    <property type="match status" value="1"/>
</dbReference>
<dbReference type="AlphaFoldDB" id="A0ABD1G5H5"/>
<dbReference type="Gene3D" id="1.10.472.10">
    <property type="entry name" value="Cyclin-like"/>
    <property type="match status" value="2"/>
</dbReference>
<comment type="caution">
    <text evidence="9">The sequence shown here is derived from an EMBL/GenBank/DDBJ whole genome shotgun (WGS) entry which is preliminary data.</text>
</comment>
<dbReference type="InterPro" id="IPR006671">
    <property type="entry name" value="Cyclin_N"/>
</dbReference>
<dbReference type="InterPro" id="IPR013763">
    <property type="entry name" value="Cyclin-like_dom"/>
</dbReference>
<dbReference type="CDD" id="cd20543">
    <property type="entry name" value="CYCLIN_AtCycD-like_rpt1"/>
    <property type="match status" value="1"/>
</dbReference>
<dbReference type="Proteomes" id="UP001567538">
    <property type="component" value="Unassembled WGS sequence"/>
</dbReference>
<dbReference type="CDD" id="cd20544">
    <property type="entry name" value="CYCLIN_AtCycD-like_rpt2"/>
    <property type="match status" value="1"/>
</dbReference>
<dbReference type="Pfam" id="PF02984">
    <property type="entry name" value="Cyclin_C"/>
    <property type="match status" value="1"/>
</dbReference>
<dbReference type="SUPFAM" id="SSF47954">
    <property type="entry name" value="Cyclin-like"/>
    <property type="match status" value="1"/>
</dbReference>
<dbReference type="Pfam" id="PF00134">
    <property type="entry name" value="Cyclin_N"/>
    <property type="match status" value="1"/>
</dbReference>
<dbReference type="SMART" id="SM01332">
    <property type="entry name" value="Cyclin_C"/>
    <property type="match status" value="1"/>
</dbReference>
<dbReference type="FunFam" id="1.10.472.10:FF:000060">
    <property type="entry name" value="D6-type cyclin"/>
    <property type="match status" value="1"/>
</dbReference>
<dbReference type="GO" id="GO:0051301">
    <property type="term" value="P:cell division"/>
    <property type="evidence" value="ECO:0007669"/>
    <property type="project" value="UniProtKB-KW"/>
</dbReference>
<reference evidence="9 10" key="1">
    <citation type="submission" date="2024-06" db="EMBL/GenBank/DDBJ databases">
        <title>A chromosome level genome sequence of Diviner's sage (Salvia divinorum).</title>
        <authorList>
            <person name="Ford S.A."/>
            <person name="Ro D.-K."/>
            <person name="Ness R.W."/>
            <person name="Phillips M.A."/>
        </authorList>
    </citation>
    <scope>NUCLEOTIDE SEQUENCE [LARGE SCALE GENOMIC DNA]</scope>
    <source>
        <strain evidence="9">SAF-2024a</strain>
        <tissue evidence="9">Leaf</tissue>
    </source>
</reference>
<organism evidence="9 10">
    <name type="scientific">Salvia divinorum</name>
    <name type="common">Maria pastora</name>
    <name type="synonym">Diviner's sage</name>
    <dbReference type="NCBI Taxonomy" id="28513"/>
    <lineage>
        <taxon>Eukaryota</taxon>
        <taxon>Viridiplantae</taxon>
        <taxon>Streptophyta</taxon>
        <taxon>Embryophyta</taxon>
        <taxon>Tracheophyta</taxon>
        <taxon>Spermatophyta</taxon>
        <taxon>Magnoliopsida</taxon>
        <taxon>eudicotyledons</taxon>
        <taxon>Gunneridae</taxon>
        <taxon>Pentapetalae</taxon>
        <taxon>asterids</taxon>
        <taxon>lamiids</taxon>
        <taxon>Lamiales</taxon>
        <taxon>Lamiaceae</taxon>
        <taxon>Nepetoideae</taxon>
        <taxon>Mentheae</taxon>
        <taxon>Salviinae</taxon>
        <taxon>Salvia</taxon>
        <taxon>Salvia subgen. Calosphace</taxon>
    </lineage>
</organism>
<evidence type="ECO:0000259" key="7">
    <source>
        <dbReference type="SMART" id="SM00385"/>
    </source>
</evidence>
<keyword evidence="2" id="KW-0132">Cell division</keyword>
<evidence type="ECO:0000313" key="9">
    <source>
        <dbReference type="EMBL" id="KAL1539376.1"/>
    </source>
</evidence>
<evidence type="ECO:0000259" key="8">
    <source>
        <dbReference type="SMART" id="SM01332"/>
    </source>
</evidence>
<feature type="region of interest" description="Disordered" evidence="6">
    <location>
        <begin position="296"/>
        <end position="315"/>
    </location>
</feature>
<keyword evidence="10" id="KW-1185">Reference proteome</keyword>
<evidence type="ECO:0000313" key="10">
    <source>
        <dbReference type="Proteomes" id="UP001567538"/>
    </source>
</evidence>
<dbReference type="InterPro" id="IPR004367">
    <property type="entry name" value="Cyclin_C-dom"/>
</dbReference>
<protein>
    <submittedName>
        <fullName evidence="9">Cyclin-D1-1-like isoform X1</fullName>
    </submittedName>
</protein>
<proteinExistence type="inferred from homology"/>
<dbReference type="InterPro" id="IPR039361">
    <property type="entry name" value="Cyclin"/>
</dbReference>
<accession>A0ABD1G5H5</accession>
<keyword evidence="4" id="KW-0131">Cell cycle</keyword>
<evidence type="ECO:0000256" key="4">
    <source>
        <dbReference type="ARBA" id="ARBA00023306"/>
    </source>
</evidence>
<feature type="domain" description="Cyclin C-terminal" evidence="8">
    <location>
        <begin position="179"/>
        <end position="303"/>
    </location>
</feature>
<gene>
    <name evidence="9" type="ORF">AAHA92_28002</name>
</gene>
<evidence type="ECO:0000256" key="3">
    <source>
        <dbReference type="ARBA" id="ARBA00023127"/>
    </source>
</evidence>
<dbReference type="PANTHER" id="PTHR10177">
    <property type="entry name" value="CYCLINS"/>
    <property type="match status" value="1"/>
</dbReference>
<evidence type="ECO:0000256" key="1">
    <source>
        <dbReference type="ARBA" id="ARBA00009065"/>
    </source>
</evidence>
<dbReference type="InterPro" id="IPR036915">
    <property type="entry name" value="Cyclin-like_sf"/>
</dbReference>
<comment type="similarity">
    <text evidence="1">Belongs to the cyclin family. Cyclin D subfamily.</text>
</comment>
<feature type="domain" description="Cyclin-like" evidence="7">
    <location>
        <begin position="82"/>
        <end position="170"/>
    </location>
</feature>
<evidence type="ECO:0000256" key="2">
    <source>
        <dbReference type="ARBA" id="ARBA00022618"/>
    </source>
</evidence>
<dbReference type="EMBL" id="JBEAFC010000010">
    <property type="protein sequence ID" value="KAL1539376.1"/>
    <property type="molecule type" value="Genomic_DNA"/>
</dbReference>